<organism evidence="1 2">
    <name type="scientific">Streptomyces platensis</name>
    <dbReference type="NCBI Taxonomy" id="58346"/>
    <lineage>
        <taxon>Bacteria</taxon>
        <taxon>Bacillati</taxon>
        <taxon>Actinomycetota</taxon>
        <taxon>Actinomycetes</taxon>
        <taxon>Kitasatosporales</taxon>
        <taxon>Streptomycetaceae</taxon>
        <taxon>Streptomyces</taxon>
    </lineage>
</organism>
<reference evidence="1 2" key="1">
    <citation type="submission" date="2016-09" db="EMBL/GenBank/DDBJ databases">
        <title>Streptomyces platensis DSM40041, a candidate organism with high potential of specific P450 cytochromes.</title>
        <authorList>
            <person name="Grumaz C."/>
            <person name="Vainshtein Y."/>
            <person name="Kirstahler P."/>
            <person name="Sohn K."/>
        </authorList>
    </citation>
    <scope>NUCLEOTIDE SEQUENCE [LARGE SCALE GENOMIC DNA]</scope>
    <source>
        <strain evidence="1 2">DSM 40041</strain>
    </source>
</reference>
<sequence>MLTLAVPPESVPVSVGPPLMTKVTVPVGVPEPGGTGATVAVKVTVCPTTDGSGDDVTVVVVEVWPTVWASVPTEELKLASPL</sequence>
<dbReference type="Proteomes" id="UP000194225">
    <property type="component" value="Unassembled WGS sequence"/>
</dbReference>
<accession>A0ABX3XQ39</accession>
<keyword evidence="2" id="KW-1185">Reference proteome</keyword>
<protein>
    <submittedName>
        <fullName evidence="1">Uncharacterized protein</fullName>
    </submittedName>
</protein>
<gene>
    <name evidence="1" type="ORF">BG653_06112</name>
</gene>
<evidence type="ECO:0000313" key="1">
    <source>
        <dbReference type="EMBL" id="OSY38403.1"/>
    </source>
</evidence>
<evidence type="ECO:0000313" key="2">
    <source>
        <dbReference type="Proteomes" id="UP000194225"/>
    </source>
</evidence>
<proteinExistence type="predicted"/>
<comment type="caution">
    <text evidence="1">The sequence shown here is derived from an EMBL/GenBank/DDBJ whole genome shotgun (WGS) entry which is preliminary data.</text>
</comment>
<dbReference type="EMBL" id="MIGA01000059">
    <property type="protein sequence ID" value="OSY38403.1"/>
    <property type="molecule type" value="Genomic_DNA"/>
</dbReference>
<name>A0ABX3XQ39_STRPT</name>